<keyword evidence="2 6" id="KW-0349">Heme</keyword>
<evidence type="ECO:0000256" key="4">
    <source>
        <dbReference type="ARBA" id="ARBA00022982"/>
    </source>
</evidence>
<organism evidence="8 9">
    <name type="scientific">Luminiphilus syltensis NOR5-1B</name>
    <dbReference type="NCBI Taxonomy" id="565045"/>
    <lineage>
        <taxon>Bacteria</taxon>
        <taxon>Pseudomonadati</taxon>
        <taxon>Pseudomonadota</taxon>
        <taxon>Gammaproteobacteria</taxon>
        <taxon>Cellvibrionales</taxon>
        <taxon>Halieaceae</taxon>
        <taxon>Luminiphilus</taxon>
    </lineage>
</organism>
<proteinExistence type="predicted"/>
<dbReference type="GO" id="GO:0005506">
    <property type="term" value="F:iron ion binding"/>
    <property type="evidence" value="ECO:0007669"/>
    <property type="project" value="InterPro"/>
</dbReference>
<dbReference type="Gene3D" id="1.10.760.10">
    <property type="entry name" value="Cytochrome c-like domain"/>
    <property type="match status" value="1"/>
</dbReference>
<dbReference type="InterPro" id="IPR009056">
    <property type="entry name" value="Cyt_c-like_dom"/>
</dbReference>
<dbReference type="PROSITE" id="PS51007">
    <property type="entry name" value="CYTC"/>
    <property type="match status" value="1"/>
</dbReference>
<reference evidence="9" key="1">
    <citation type="journal article" date="2013" name="BMC Microbiol.">
        <title>Taxonomy and evolution of bacteriochlorophyll a-containing members of the OM60/NOR5 clade of marine gammaproteobacteria: description of Luminiphilus syltensis gen. nov., sp. nov., reclassification of Haliea rubra as Pseudohaliea rubra gen. nov., comb. nov., and emendation of Chromatocurvus halotolerans.</title>
        <authorList>
            <person name="Spring S."/>
            <person name="Riedel T."/>
            <person name="Sproer C."/>
            <person name="Yan S."/>
            <person name="Harder J."/>
            <person name="Fuchs B.M."/>
        </authorList>
    </citation>
    <scope>NUCLEOTIDE SEQUENCE [LARGE SCALE GENOMIC DNA]</scope>
    <source>
        <strain evidence="9">NOR51-B</strain>
    </source>
</reference>
<dbReference type="Pfam" id="PF13442">
    <property type="entry name" value="Cytochrome_CBB3"/>
    <property type="match status" value="1"/>
</dbReference>
<dbReference type="PRINTS" id="PR00607">
    <property type="entry name" value="CYTCHROMECIE"/>
</dbReference>
<evidence type="ECO:0000259" key="7">
    <source>
        <dbReference type="PROSITE" id="PS51007"/>
    </source>
</evidence>
<evidence type="ECO:0000256" key="1">
    <source>
        <dbReference type="ARBA" id="ARBA00022448"/>
    </source>
</evidence>
<dbReference type="EMBL" id="DS999411">
    <property type="protein sequence ID" value="EED35120.1"/>
    <property type="molecule type" value="Genomic_DNA"/>
</dbReference>
<dbReference type="PANTHER" id="PTHR40942">
    <property type="match status" value="1"/>
</dbReference>
<sequence>MRVFADNLAERAGQMRQNDVKGEFSNAPAMAILRRLNEQEKVMKRLFVIVAALIPLTVMAVDLSDEQRAAIEERIQPYSKVCVTGDEACSAKDMGAAVAESGARSGDAVYNSACMACHATGAAGAPMLGDVAAWEPRIAKGMEALYDSGINGVAGSSMIAKGGCMDCSDEEIRAAVDFMVAESQ</sequence>
<feature type="domain" description="Cytochrome c" evidence="7">
    <location>
        <begin position="101"/>
        <end position="183"/>
    </location>
</feature>
<evidence type="ECO:0000256" key="5">
    <source>
        <dbReference type="ARBA" id="ARBA00023004"/>
    </source>
</evidence>
<dbReference type="STRING" id="565045.NOR51B_1064"/>
<dbReference type="Proteomes" id="UP000004699">
    <property type="component" value="Unassembled WGS sequence"/>
</dbReference>
<dbReference type="GO" id="GO:0009055">
    <property type="term" value="F:electron transfer activity"/>
    <property type="evidence" value="ECO:0007669"/>
    <property type="project" value="InterPro"/>
</dbReference>
<accession>B8KSW1</accession>
<dbReference type="InterPro" id="IPR002323">
    <property type="entry name" value="Cyt_CIE"/>
</dbReference>
<evidence type="ECO:0000256" key="6">
    <source>
        <dbReference type="PROSITE-ProRule" id="PRU00433"/>
    </source>
</evidence>
<gene>
    <name evidence="8" type="ORF">NOR51B_1064</name>
</gene>
<name>B8KSW1_9GAMM</name>
<dbReference type="GO" id="GO:0020037">
    <property type="term" value="F:heme binding"/>
    <property type="evidence" value="ECO:0007669"/>
    <property type="project" value="InterPro"/>
</dbReference>
<dbReference type="HOGENOM" id="CLU_082349_2_0_6"/>
<evidence type="ECO:0000313" key="9">
    <source>
        <dbReference type="Proteomes" id="UP000004699"/>
    </source>
</evidence>
<dbReference type="PANTHER" id="PTHR40942:SF4">
    <property type="entry name" value="CYTOCHROME C5"/>
    <property type="match status" value="1"/>
</dbReference>
<keyword evidence="5 6" id="KW-0408">Iron</keyword>
<keyword evidence="3 6" id="KW-0479">Metal-binding</keyword>
<keyword evidence="1" id="KW-0813">Transport</keyword>
<evidence type="ECO:0000256" key="2">
    <source>
        <dbReference type="ARBA" id="ARBA00022617"/>
    </source>
</evidence>
<evidence type="ECO:0000256" key="3">
    <source>
        <dbReference type="ARBA" id="ARBA00022723"/>
    </source>
</evidence>
<protein>
    <submittedName>
        <fullName evidence="8">Cellulose binding, type IV</fullName>
    </submittedName>
</protein>
<evidence type="ECO:0000313" key="8">
    <source>
        <dbReference type="EMBL" id="EED35120.1"/>
    </source>
</evidence>
<dbReference type="eggNOG" id="COG3245">
    <property type="taxonomic scope" value="Bacteria"/>
</dbReference>
<keyword evidence="9" id="KW-1185">Reference proteome</keyword>
<dbReference type="SUPFAM" id="SSF46626">
    <property type="entry name" value="Cytochrome c"/>
    <property type="match status" value="1"/>
</dbReference>
<dbReference type="AlphaFoldDB" id="B8KSW1"/>
<keyword evidence="4" id="KW-0249">Electron transport</keyword>
<dbReference type="InterPro" id="IPR036909">
    <property type="entry name" value="Cyt_c-like_dom_sf"/>
</dbReference>